<keyword evidence="2" id="KW-1185">Reference proteome</keyword>
<reference evidence="1 2" key="2">
    <citation type="journal article" date="2022" name="Mol. Ecol. Resour.">
        <title>The genomes of chicory, endive, great burdock and yacon provide insights into Asteraceae paleo-polyploidization history and plant inulin production.</title>
        <authorList>
            <person name="Fan W."/>
            <person name="Wang S."/>
            <person name="Wang H."/>
            <person name="Wang A."/>
            <person name="Jiang F."/>
            <person name="Liu H."/>
            <person name="Zhao H."/>
            <person name="Xu D."/>
            <person name="Zhang Y."/>
        </authorList>
    </citation>
    <scope>NUCLEOTIDE SEQUENCE [LARGE SCALE GENOMIC DNA]</scope>
    <source>
        <strain evidence="2">cv. Niubang</strain>
    </source>
</reference>
<dbReference type="EMBL" id="CM042052">
    <property type="protein sequence ID" value="KAI3719204.1"/>
    <property type="molecule type" value="Genomic_DNA"/>
</dbReference>
<gene>
    <name evidence="1" type="ORF">L6452_20099</name>
</gene>
<name>A0ACB9B9L6_ARCLA</name>
<accession>A0ACB9B9L6</accession>
<reference evidence="2" key="1">
    <citation type="journal article" date="2022" name="Mol. Ecol. Resour.">
        <title>The genomes of chicory, endive, great burdock and yacon provide insights into Asteraceae palaeo-polyploidization history and plant inulin production.</title>
        <authorList>
            <person name="Fan W."/>
            <person name="Wang S."/>
            <person name="Wang H."/>
            <person name="Wang A."/>
            <person name="Jiang F."/>
            <person name="Liu H."/>
            <person name="Zhao H."/>
            <person name="Xu D."/>
            <person name="Zhang Y."/>
        </authorList>
    </citation>
    <scope>NUCLEOTIDE SEQUENCE [LARGE SCALE GENOMIC DNA]</scope>
    <source>
        <strain evidence="2">cv. Niubang</strain>
    </source>
</reference>
<dbReference type="Proteomes" id="UP001055879">
    <property type="component" value="Linkage Group LG06"/>
</dbReference>
<evidence type="ECO:0000313" key="2">
    <source>
        <dbReference type="Proteomes" id="UP001055879"/>
    </source>
</evidence>
<sequence length="512" mass="56812">MADDDQQTNFKHFCRICKKGFMCGRALGGHMRAHGIGDDTGNLDDEDPASDWEDKQGNKRMYALRTNPNRLKSCRVCENCGKEFLSWKSFLEHRKCSSDDGESLVSSPESEADDDDDDGYGDRRDYGGGWSKRKRSLRAKVGSFNSICPSSEDEDLALAKCLMELSNARVDPVELTDVEDSCASPSREEQRRNPNFTKPSFLSPFTRPPPPQPPPDHKAKGIVTTTTTAAPKAMFECKACKKVFNSHQALGGHRASHKKVKGCFAARNDHFADDVTIADDDVITHDEFFPSPKPISSYQFTQGPSTVAPPLVGAPRRKSKVHKCSICNRIFASGQALGGHKRCHWLTSNMYDSSSIAKFNFHEHIEQLHRRALALPSQILNKSKALDLNLPAPADDIAGLRRDPRYPLSFEVSTEINLHSWNVDHENDLDGDGKDRNRNGDQQDDRKNTSNHEKEAATTTMEDDEADSKVKLAKLSELKDMNNMSGSSSSWLQVGIGTSTNDVGPSDPTHDT</sequence>
<comment type="caution">
    <text evidence="1">The sequence shown here is derived from an EMBL/GenBank/DDBJ whole genome shotgun (WGS) entry which is preliminary data.</text>
</comment>
<protein>
    <submittedName>
        <fullName evidence="1">Uncharacterized protein</fullName>
    </submittedName>
</protein>
<organism evidence="1 2">
    <name type="scientific">Arctium lappa</name>
    <name type="common">Greater burdock</name>
    <name type="synonym">Lappa major</name>
    <dbReference type="NCBI Taxonomy" id="4217"/>
    <lineage>
        <taxon>Eukaryota</taxon>
        <taxon>Viridiplantae</taxon>
        <taxon>Streptophyta</taxon>
        <taxon>Embryophyta</taxon>
        <taxon>Tracheophyta</taxon>
        <taxon>Spermatophyta</taxon>
        <taxon>Magnoliopsida</taxon>
        <taxon>eudicotyledons</taxon>
        <taxon>Gunneridae</taxon>
        <taxon>Pentapetalae</taxon>
        <taxon>asterids</taxon>
        <taxon>campanulids</taxon>
        <taxon>Asterales</taxon>
        <taxon>Asteraceae</taxon>
        <taxon>Carduoideae</taxon>
        <taxon>Cardueae</taxon>
        <taxon>Arctiinae</taxon>
        <taxon>Arctium</taxon>
    </lineage>
</organism>
<evidence type="ECO:0000313" key="1">
    <source>
        <dbReference type="EMBL" id="KAI3719204.1"/>
    </source>
</evidence>
<proteinExistence type="predicted"/>